<feature type="signal peptide" evidence="1">
    <location>
        <begin position="1"/>
        <end position="24"/>
    </location>
</feature>
<organism evidence="2 3">
    <name type="scientific">Demequina sediminis</name>
    <dbReference type="NCBI Taxonomy" id="1930058"/>
    <lineage>
        <taxon>Bacteria</taxon>
        <taxon>Bacillati</taxon>
        <taxon>Actinomycetota</taxon>
        <taxon>Actinomycetes</taxon>
        <taxon>Micrococcales</taxon>
        <taxon>Demequinaceae</taxon>
        <taxon>Demequina</taxon>
    </lineage>
</organism>
<dbReference type="EMBL" id="BAABRR010000003">
    <property type="protein sequence ID" value="GAA5518422.1"/>
    <property type="molecule type" value="Genomic_DNA"/>
</dbReference>
<protein>
    <recommendedName>
        <fullName evidence="4">Lipoprotein</fullName>
    </recommendedName>
</protein>
<name>A0ABP9WF37_9MICO</name>
<evidence type="ECO:0008006" key="4">
    <source>
        <dbReference type="Google" id="ProtNLM"/>
    </source>
</evidence>
<accession>A0ABP9WF37</accession>
<comment type="caution">
    <text evidence="2">The sequence shown here is derived from an EMBL/GenBank/DDBJ whole genome shotgun (WGS) entry which is preliminary data.</text>
</comment>
<evidence type="ECO:0000256" key="1">
    <source>
        <dbReference type="SAM" id="SignalP"/>
    </source>
</evidence>
<reference evidence="2 3" key="1">
    <citation type="submission" date="2024-02" db="EMBL/GenBank/DDBJ databases">
        <title>Lysinimicrobium sediminis NBRC 112286.</title>
        <authorList>
            <person name="Ichikawa N."/>
            <person name="Katano-Makiyama Y."/>
            <person name="Hidaka K."/>
        </authorList>
    </citation>
    <scope>NUCLEOTIDE SEQUENCE [LARGE SCALE GENOMIC DNA]</scope>
    <source>
        <strain evidence="2 3">NBRC 112286</strain>
    </source>
</reference>
<evidence type="ECO:0000313" key="3">
    <source>
        <dbReference type="Proteomes" id="UP001426770"/>
    </source>
</evidence>
<feature type="chain" id="PRO_5045040210" description="Lipoprotein" evidence="1">
    <location>
        <begin position="25"/>
        <end position="158"/>
    </location>
</feature>
<dbReference type="Proteomes" id="UP001426770">
    <property type="component" value="Unassembled WGS sequence"/>
</dbReference>
<keyword evidence="3" id="KW-1185">Reference proteome</keyword>
<proteinExistence type="predicted"/>
<evidence type="ECO:0000313" key="2">
    <source>
        <dbReference type="EMBL" id="GAA5518422.1"/>
    </source>
</evidence>
<keyword evidence="1" id="KW-0732">Signal</keyword>
<dbReference type="PROSITE" id="PS51257">
    <property type="entry name" value="PROKAR_LIPOPROTEIN"/>
    <property type="match status" value="1"/>
</dbReference>
<gene>
    <name evidence="2" type="ORF">Lsed01_00849</name>
</gene>
<sequence length="158" mass="16756">MNKKHLKQLGAVALASTLTLSLSACSGGVEASSLGYDTPEAAAEASVKAIQDGDWDTLCGLSDIESATEVATYWIDDTDTCAGNVESVIWSEFYTPPAVFRAVQEQGAEFYWGTATVEEESATEAKVVVPYTGTEGDDTLNIYLVNTPGIGWQSESSL</sequence>